<evidence type="ECO:0000256" key="1">
    <source>
        <dbReference type="ARBA" id="ARBA00004191"/>
    </source>
</evidence>
<evidence type="ECO:0000256" key="11">
    <source>
        <dbReference type="ARBA" id="ARBA00041516"/>
    </source>
</evidence>
<evidence type="ECO:0000256" key="9">
    <source>
        <dbReference type="ARBA" id="ARBA00039284"/>
    </source>
</evidence>
<dbReference type="PANTHER" id="PTHR16631:SF24">
    <property type="entry name" value="FAMILY 17 GLUCOSIDASE SCW11-RELATED"/>
    <property type="match status" value="1"/>
</dbReference>
<comment type="similarity">
    <text evidence="2">Belongs to the glycosyl hydrolase 17 family.</text>
</comment>
<evidence type="ECO:0000313" key="16">
    <source>
        <dbReference type="Proteomes" id="UP000827724"/>
    </source>
</evidence>
<evidence type="ECO:0000256" key="5">
    <source>
        <dbReference type="ARBA" id="ARBA00022729"/>
    </source>
</evidence>
<dbReference type="InterPro" id="IPR050732">
    <property type="entry name" value="Beta-glucan_modifiers"/>
</dbReference>
<feature type="compositionally biased region" description="Pro residues" evidence="13">
    <location>
        <begin position="304"/>
        <end position="321"/>
    </location>
</feature>
<dbReference type="GO" id="GO:0009277">
    <property type="term" value="C:fungal-type cell wall"/>
    <property type="evidence" value="ECO:0007669"/>
    <property type="project" value="TreeGrafter"/>
</dbReference>
<keyword evidence="3" id="KW-0134">Cell wall</keyword>
<evidence type="ECO:0000256" key="13">
    <source>
        <dbReference type="SAM" id="MobiDB-lite"/>
    </source>
</evidence>
<evidence type="ECO:0000313" key="15">
    <source>
        <dbReference type="EMBL" id="KAH6604674.1"/>
    </source>
</evidence>
<evidence type="ECO:0000256" key="14">
    <source>
        <dbReference type="SAM" id="SignalP"/>
    </source>
</evidence>
<dbReference type="Proteomes" id="UP000827724">
    <property type="component" value="Unassembled WGS sequence"/>
</dbReference>
<keyword evidence="16" id="KW-1185">Reference proteome</keyword>
<evidence type="ECO:0000256" key="4">
    <source>
        <dbReference type="ARBA" id="ARBA00022525"/>
    </source>
</evidence>
<evidence type="ECO:0000256" key="3">
    <source>
        <dbReference type="ARBA" id="ARBA00022512"/>
    </source>
</evidence>
<dbReference type="OrthoDB" id="4082933at2759"/>
<dbReference type="PANTHER" id="PTHR16631">
    <property type="entry name" value="GLUCAN 1,3-BETA-GLUCOSIDASE"/>
    <property type="match status" value="1"/>
</dbReference>
<comment type="function">
    <text evidence="8">Beta-glucosidases are one of a number of cellulolytic enzymes involved in the degradation of cellulosic biomass. Catalyzes the last step releasing glucose from the inhibitory cellobiose.</text>
</comment>
<evidence type="ECO:0000256" key="12">
    <source>
        <dbReference type="ARBA" id="ARBA00042762"/>
    </source>
</evidence>
<proteinExistence type="inferred from homology"/>
<gene>
    <name evidence="15" type="ORF">Trco_006381</name>
</gene>
<dbReference type="AlphaFoldDB" id="A0A9P8TUZ0"/>
<dbReference type="GO" id="GO:0005576">
    <property type="term" value="C:extracellular region"/>
    <property type="evidence" value="ECO:0007669"/>
    <property type="project" value="TreeGrafter"/>
</dbReference>
<evidence type="ECO:0000256" key="8">
    <source>
        <dbReference type="ARBA" id="ARBA00024983"/>
    </source>
</evidence>
<reference evidence="15" key="1">
    <citation type="submission" date="2021-08" db="EMBL/GenBank/DDBJ databases">
        <title>Chromosome-Level Trichoderma cornu-damae using Hi-C Data.</title>
        <authorList>
            <person name="Kim C.S."/>
        </authorList>
    </citation>
    <scope>NUCLEOTIDE SEQUENCE</scope>
    <source>
        <strain evidence="15">KA19-0412C</strain>
    </source>
</reference>
<keyword evidence="4" id="KW-0964">Secreted</keyword>
<keyword evidence="7" id="KW-0326">Glycosidase</keyword>
<evidence type="ECO:0000256" key="7">
    <source>
        <dbReference type="ARBA" id="ARBA00023295"/>
    </source>
</evidence>
<evidence type="ECO:0000256" key="2">
    <source>
        <dbReference type="ARBA" id="ARBA00008773"/>
    </source>
</evidence>
<dbReference type="SUPFAM" id="SSF51445">
    <property type="entry name" value="(Trans)glycosidases"/>
    <property type="match status" value="1"/>
</dbReference>
<protein>
    <recommendedName>
        <fullName evidence="9">Probable beta-glucosidase btgE</fullName>
    </recommendedName>
    <alternativeName>
        <fullName evidence="10">Beta-D-glucoside glucohydrolase btgE</fullName>
    </alternativeName>
    <alternativeName>
        <fullName evidence="12">Cellobiase btgE</fullName>
    </alternativeName>
    <alternativeName>
        <fullName evidence="11">Gentiobiase btgE</fullName>
    </alternativeName>
</protein>
<sequence length="612" mass="62838">MKGAFAAAAVAALTGAASASRGHRHAHELFAVKRQQTGDVCVPGCTTIWSTITGEPTLVPHTAPVASASPVTPTTAAAAVTTSANTQTPVPATSEVVVVPVPTPAPVTFPTPGTYTIPATTITLTDTTTVCGATSTQVPPGTHTVGGVTTVVETATTVVCPVASISTSGTVVTSVIVQTTYVCPAAGTYTIAPITTTVSESTVLVYPTPTSYAPGTYTAPEKVVTVTETDYVTYCPFASAGLPTTSATTAPAPVTTSPANYPPPAQSSQEAVVPLPSSAPANYPPPAQSSQEAVVPLPSSAPAYPLPASPKPEPTTQPAPQPETTTQPASNPVPTYQVPSGGLSGDNDHFGITYTPYEPTTGNCKAASEVDQDIAKLKNAGFQIIRVYSTDCDTLVNVGGAVKKYGLELILGVFVKGDGCSYDTPDIKSQVDAIAAWADWSIVKLFVVGNEAIMNGYCSATQLVDLITVVKGKCSGYTGPYTISETLNIWQQPAVSSVICPAVDVTGANIHPYFNSATPASAAGDFVSGQLELLSEICPGHDVINLECGWPKSGACNGDACPGDSEQATAIKSIRDKCGSKTVFFSLDDDMWKQPGPFGCEQSWGIASVFSM</sequence>
<organism evidence="15 16">
    <name type="scientific">Trichoderma cornu-damae</name>
    <dbReference type="NCBI Taxonomy" id="654480"/>
    <lineage>
        <taxon>Eukaryota</taxon>
        <taxon>Fungi</taxon>
        <taxon>Dikarya</taxon>
        <taxon>Ascomycota</taxon>
        <taxon>Pezizomycotina</taxon>
        <taxon>Sordariomycetes</taxon>
        <taxon>Hypocreomycetidae</taxon>
        <taxon>Hypocreales</taxon>
        <taxon>Hypocreaceae</taxon>
        <taxon>Trichoderma</taxon>
    </lineage>
</organism>
<dbReference type="InterPro" id="IPR017853">
    <property type="entry name" value="GH"/>
</dbReference>
<feature type="region of interest" description="Disordered" evidence="13">
    <location>
        <begin position="245"/>
        <end position="354"/>
    </location>
</feature>
<dbReference type="EMBL" id="JAIWOZ010000005">
    <property type="protein sequence ID" value="KAH6604674.1"/>
    <property type="molecule type" value="Genomic_DNA"/>
</dbReference>
<feature type="chain" id="PRO_5040226882" description="Probable beta-glucosidase btgE" evidence="14">
    <location>
        <begin position="20"/>
        <end position="612"/>
    </location>
</feature>
<feature type="signal peptide" evidence="14">
    <location>
        <begin position="1"/>
        <end position="19"/>
    </location>
</feature>
<dbReference type="GO" id="GO:0009986">
    <property type="term" value="C:cell surface"/>
    <property type="evidence" value="ECO:0007669"/>
    <property type="project" value="TreeGrafter"/>
</dbReference>
<comment type="subcellular location">
    <subcellularLocation>
        <location evidence="1">Secreted</location>
        <location evidence="1">Cell wall</location>
    </subcellularLocation>
</comment>
<dbReference type="GO" id="GO:0042973">
    <property type="term" value="F:glucan endo-1,3-beta-D-glucosidase activity"/>
    <property type="evidence" value="ECO:0007669"/>
    <property type="project" value="TreeGrafter"/>
</dbReference>
<keyword evidence="5 14" id="KW-0732">Signal</keyword>
<keyword evidence="6 15" id="KW-0378">Hydrolase</keyword>
<feature type="compositionally biased region" description="Low complexity" evidence="13">
    <location>
        <begin position="245"/>
        <end position="259"/>
    </location>
</feature>
<dbReference type="GO" id="GO:0071555">
    <property type="term" value="P:cell wall organization"/>
    <property type="evidence" value="ECO:0007669"/>
    <property type="project" value="TreeGrafter"/>
</dbReference>
<evidence type="ECO:0000256" key="6">
    <source>
        <dbReference type="ARBA" id="ARBA00022801"/>
    </source>
</evidence>
<accession>A0A9P8TUZ0</accession>
<name>A0A9P8TUZ0_9HYPO</name>
<comment type="caution">
    <text evidence="15">The sequence shown here is derived from an EMBL/GenBank/DDBJ whole genome shotgun (WGS) entry which is preliminary data.</text>
</comment>
<evidence type="ECO:0000256" key="10">
    <source>
        <dbReference type="ARBA" id="ARBA00041495"/>
    </source>
</evidence>